<dbReference type="NCBIfam" id="NF004042">
    <property type="entry name" value="PRK05550.1"/>
    <property type="match status" value="1"/>
</dbReference>
<dbReference type="HAMAP" id="MF_01400">
    <property type="entry name" value="MsrB"/>
    <property type="match status" value="1"/>
</dbReference>
<feature type="compositionally biased region" description="Basic and acidic residues" evidence="4">
    <location>
        <begin position="1"/>
        <end position="10"/>
    </location>
</feature>
<dbReference type="InterPro" id="IPR011057">
    <property type="entry name" value="Mss4-like_sf"/>
</dbReference>
<feature type="domain" description="MsrB" evidence="5">
    <location>
        <begin position="13"/>
        <end position="135"/>
    </location>
</feature>
<sequence length="329" mass="37413">MLMRREDSLKDSQTNSKKKLTPLQFHVTQQCGTEPPFQNEFWNNKRPGIYVDVLSGEPLFSSKDKFDSGTGWPSFTKPLKEDRIIENVDTSYNMRRVEVRSKDADSHLGHVFDDGPGPTGLRYCINSASLRFIPAEDLELEGYGEYLSLFREDEARSGHMESPGKDDPDYELATFAAGCFWGVEARFQQVRGVLETKVGYTGGTAPDPSYAQVCTGTTGHAEAVQIKYDPKVVSYRELLSIFWRMHDPTTPNRQGPDIGTQYRSAIFYHNEEQRIAAEESREEYDRSGAIARKAVTQIVPASEFFEAEEYHQDYFAKQGSVPCHVFRRK</sequence>
<evidence type="ECO:0000256" key="3">
    <source>
        <dbReference type="ARBA" id="ARBA00023268"/>
    </source>
</evidence>
<dbReference type="HAMAP" id="MF_01401">
    <property type="entry name" value="MsrA"/>
    <property type="match status" value="1"/>
</dbReference>
<dbReference type="InterPro" id="IPR002569">
    <property type="entry name" value="Met_Sox_Rdtase_MsrA_dom"/>
</dbReference>
<evidence type="ECO:0000256" key="4">
    <source>
        <dbReference type="SAM" id="MobiDB-lite"/>
    </source>
</evidence>
<dbReference type="SUPFAM" id="SSF55068">
    <property type="entry name" value="Peptide methionine sulfoxide reductase"/>
    <property type="match status" value="1"/>
</dbReference>
<keyword evidence="3" id="KW-0511">Multifunctional enzyme</keyword>
<dbReference type="Gene3D" id="3.30.1060.10">
    <property type="entry name" value="Peptide methionine sulphoxide reductase MsrA"/>
    <property type="match status" value="1"/>
</dbReference>
<protein>
    <recommendedName>
        <fullName evidence="1">peptide-methionine (S)-S-oxide reductase</fullName>
        <ecNumber evidence="1">1.8.4.11</ecNumber>
    </recommendedName>
</protein>
<dbReference type="EC" id="1.8.4.11" evidence="1"/>
<evidence type="ECO:0000259" key="5">
    <source>
        <dbReference type="PROSITE" id="PS51790"/>
    </source>
</evidence>
<name>A0A0W8FBV2_9ZZZZ</name>
<dbReference type="Gene3D" id="2.170.150.20">
    <property type="entry name" value="Peptide methionine sulfoxide reductase"/>
    <property type="match status" value="1"/>
</dbReference>
<dbReference type="FunFam" id="2.170.150.20:FF:000003">
    <property type="entry name" value="Peptide methionine sulfoxide reductase MsrB"/>
    <property type="match status" value="1"/>
</dbReference>
<dbReference type="Pfam" id="PF01641">
    <property type="entry name" value="SelR"/>
    <property type="match status" value="1"/>
</dbReference>
<keyword evidence="2 6" id="KW-0560">Oxidoreductase</keyword>
<evidence type="ECO:0000256" key="2">
    <source>
        <dbReference type="ARBA" id="ARBA00023002"/>
    </source>
</evidence>
<proteinExistence type="inferred from homology"/>
<dbReference type="PANTHER" id="PTHR43774:SF1">
    <property type="entry name" value="PEPTIDE METHIONINE SULFOXIDE REDUCTASE MSRA 2"/>
    <property type="match status" value="1"/>
</dbReference>
<evidence type="ECO:0000313" key="6">
    <source>
        <dbReference type="EMBL" id="KUG18349.1"/>
    </source>
</evidence>
<dbReference type="InterPro" id="IPR002579">
    <property type="entry name" value="Met_Sox_Rdtase_MsrB_dom"/>
</dbReference>
<reference evidence="6" key="1">
    <citation type="journal article" date="2015" name="Proc. Natl. Acad. Sci. U.S.A.">
        <title>Networks of energetic and metabolic interactions define dynamics in microbial communities.</title>
        <authorList>
            <person name="Embree M."/>
            <person name="Liu J.K."/>
            <person name="Al-Bassam M.M."/>
            <person name="Zengler K."/>
        </authorList>
    </citation>
    <scope>NUCLEOTIDE SEQUENCE</scope>
</reference>
<dbReference type="PANTHER" id="PTHR43774">
    <property type="entry name" value="PEPTIDE METHIONINE SULFOXIDE REDUCTASE"/>
    <property type="match status" value="1"/>
</dbReference>
<feature type="region of interest" description="Disordered" evidence="4">
    <location>
        <begin position="1"/>
        <end position="21"/>
    </location>
</feature>
<dbReference type="InterPro" id="IPR036509">
    <property type="entry name" value="Met_Sox_Rdtase_MsrA_sf"/>
</dbReference>
<dbReference type="SUPFAM" id="SSF51316">
    <property type="entry name" value="Mss4-like"/>
    <property type="match status" value="1"/>
</dbReference>
<dbReference type="NCBIfam" id="TIGR00357">
    <property type="entry name" value="peptide-methionine (R)-S-oxide reductase MsrB"/>
    <property type="match status" value="1"/>
</dbReference>
<dbReference type="Pfam" id="PF01625">
    <property type="entry name" value="PMSR"/>
    <property type="match status" value="1"/>
</dbReference>
<dbReference type="EMBL" id="LNQE01001387">
    <property type="protein sequence ID" value="KUG18349.1"/>
    <property type="molecule type" value="Genomic_DNA"/>
</dbReference>
<evidence type="ECO:0000256" key="1">
    <source>
        <dbReference type="ARBA" id="ARBA00012502"/>
    </source>
</evidence>
<dbReference type="GO" id="GO:0033743">
    <property type="term" value="F:peptide-methionine (R)-S-oxide reductase activity"/>
    <property type="evidence" value="ECO:0007669"/>
    <property type="project" value="InterPro"/>
</dbReference>
<accession>A0A0W8FBV2</accession>
<organism evidence="6">
    <name type="scientific">hydrocarbon metagenome</name>
    <dbReference type="NCBI Taxonomy" id="938273"/>
    <lineage>
        <taxon>unclassified sequences</taxon>
        <taxon>metagenomes</taxon>
        <taxon>ecological metagenomes</taxon>
    </lineage>
</organism>
<dbReference type="GO" id="GO:0008113">
    <property type="term" value="F:peptide-methionine (S)-S-oxide reductase activity"/>
    <property type="evidence" value="ECO:0007669"/>
    <property type="project" value="UniProtKB-EC"/>
</dbReference>
<dbReference type="NCBIfam" id="TIGR00401">
    <property type="entry name" value="msrA"/>
    <property type="match status" value="1"/>
</dbReference>
<gene>
    <name evidence="6" type="ORF">ASZ90_011959</name>
</gene>
<dbReference type="AlphaFoldDB" id="A0A0W8FBV2"/>
<comment type="caution">
    <text evidence="6">The sequence shown here is derived from an EMBL/GenBank/DDBJ whole genome shotgun (WGS) entry which is preliminary data.</text>
</comment>
<dbReference type="PROSITE" id="PS51790">
    <property type="entry name" value="MSRB"/>
    <property type="match status" value="1"/>
</dbReference>